<dbReference type="Pfam" id="PF01190">
    <property type="entry name" value="Pollen_Ole_e_1"/>
    <property type="match status" value="1"/>
</dbReference>
<feature type="region of interest" description="Disordered" evidence="1">
    <location>
        <begin position="213"/>
        <end position="242"/>
    </location>
</feature>
<feature type="signal peptide" evidence="2">
    <location>
        <begin position="1"/>
        <end position="20"/>
    </location>
</feature>
<keyword evidence="2" id="KW-0732">Signal</keyword>
<dbReference type="AlphaFoldDB" id="A0A2Z7CIF0"/>
<evidence type="ECO:0000313" key="3">
    <source>
        <dbReference type="EMBL" id="KZV46861.1"/>
    </source>
</evidence>
<keyword evidence="4" id="KW-1185">Reference proteome</keyword>
<accession>A0A2Z7CIF0</accession>
<sequence>MSLFWTAILLFLTYGNLSEAKDVKKLPSLAAVYGTAYCDTCFRHRFPQIRHFISGASVAVECKDTSSSKISFRQEVKTNENGEFKVHLPPYISKHVRKIKGCSVNLVSSNHPYCAVAATASHKFRSGKQGRNIFSEGFLTLRPMKEPQMCDERPGVKDFKDQKAEKSSISNPNDPAFLPPIQDPTPSEQPTIGIYLPPLPLLPRLPPLPLLPRLPPLPGIPYLPPKNEAAVKSSQVVDNKGK</sequence>
<name>A0A2Z7CIF0_9LAMI</name>
<reference evidence="3 4" key="1">
    <citation type="journal article" date="2015" name="Proc. Natl. Acad. Sci. U.S.A.">
        <title>The resurrection genome of Boea hygrometrica: A blueprint for survival of dehydration.</title>
        <authorList>
            <person name="Xiao L."/>
            <person name="Yang G."/>
            <person name="Zhang L."/>
            <person name="Yang X."/>
            <person name="Zhao S."/>
            <person name="Ji Z."/>
            <person name="Zhou Q."/>
            <person name="Hu M."/>
            <person name="Wang Y."/>
            <person name="Chen M."/>
            <person name="Xu Y."/>
            <person name="Jin H."/>
            <person name="Xiao X."/>
            <person name="Hu G."/>
            <person name="Bao F."/>
            <person name="Hu Y."/>
            <person name="Wan P."/>
            <person name="Li L."/>
            <person name="Deng X."/>
            <person name="Kuang T."/>
            <person name="Xiang C."/>
            <person name="Zhu J.K."/>
            <person name="Oliver M.J."/>
            <person name="He Y."/>
        </authorList>
    </citation>
    <scope>NUCLEOTIDE SEQUENCE [LARGE SCALE GENOMIC DNA]</scope>
    <source>
        <strain evidence="4">cv. XS01</strain>
    </source>
</reference>
<evidence type="ECO:0000256" key="2">
    <source>
        <dbReference type="SAM" id="SignalP"/>
    </source>
</evidence>
<evidence type="ECO:0000256" key="1">
    <source>
        <dbReference type="SAM" id="MobiDB-lite"/>
    </source>
</evidence>
<dbReference type="EMBL" id="KQ995363">
    <property type="protein sequence ID" value="KZV46861.1"/>
    <property type="molecule type" value="Genomic_DNA"/>
</dbReference>
<dbReference type="PANTHER" id="PTHR47273:SF4">
    <property type="entry name" value="EXPRESSED PROTEIN"/>
    <property type="match status" value="1"/>
</dbReference>
<feature type="compositionally biased region" description="Pro residues" evidence="1">
    <location>
        <begin position="213"/>
        <end position="224"/>
    </location>
</feature>
<dbReference type="OrthoDB" id="1935547at2759"/>
<feature type="compositionally biased region" description="Polar residues" evidence="1">
    <location>
        <begin position="232"/>
        <end position="242"/>
    </location>
</feature>
<evidence type="ECO:0008006" key="5">
    <source>
        <dbReference type="Google" id="ProtNLM"/>
    </source>
</evidence>
<proteinExistence type="predicted"/>
<organism evidence="3 4">
    <name type="scientific">Dorcoceras hygrometricum</name>
    <dbReference type="NCBI Taxonomy" id="472368"/>
    <lineage>
        <taxon>Eukaryota</taxon>
        <taxon>Viridiplantae</taxon>
        <taxon>Streptophyta</taxon>
        <taxon>Embryophyta</taxon>
        <taxon>Tracheophyta</taxon>
        <taxon>Spermatophyta</taxon>
        <taxon>Magnoliopsida</taxon>
        <taxon>eudicotyledons</taxon>
        <taxon>Gunneridae</taxon>
        <taxon>Pentapetalae</taxon>
        <taxon>asterids</taxon>
        <taxon>lamiids</taxon>
        <taxon>Lamiales</taxon>
        <taxon>Gesneriaceae</taxon>
        <taxon>Didymocarpoideae</taxon>
        <taxon>Trichosporeae</taxon>
        <taxon>Loxocarpinae</taxon>
        <taxon>Dorcoceras</taxon>
    </lineage>
</organism>
<gene>
    <name evidence="3" type="ORF">F511_08622</name>
</gene>
<feature type="chain" id="PRO_5016341072" description="Pollen Ole e 1 allergen and extensin family protein" evidence="2">
    <location>
        <begin position="21"/>
        <end position="242"/>
    </location>
</feature>
<dbReference type="Proteomes" id="UP000250235">
    <property type="component" value="Unassembled WGS sequence"/>
</dbReference>
<evidence type="ECO:0000313" key="4">
    <source>
        <dbReference type="Proteomes" id="UP000250235"/>
    </source>
</evidence>
<dbReference type="PANTHER" id="PTHR47273">
    <property type="entry name" value="EXPRESSED PROTEIN"/>
    <property type="match status" value="1"/>
</dbReference>
<protein>
    <recommendedName>
        <fullName evidence="5">Pollen Ole e 1 allergen and extensin family protein</fullName>
    </recommendedName>
</protein>